<sequence>MSGDSSSPQKPVNRGSHRLRNLIVSDSESSSASSQGSMARPSRKQRRKGSLYETRIRTRLLVTIRHISRKNG</sequence>
<dbReference type="EMBL" id="OV725077">
    <property type="protein sequence ID" value="CAH1389600.1"/>
    <property type="molecule type" value="Genomic_DNA"/>
</dbReference>
<proteinExistence type="predicted"/>
<accession>A0A9P0E2A1</accession>
<dbReference type="AlphaFoldDB" id="A0A9P0E2A1"/>
<name>A0A9P0E2A1_NEZVI</name>
<evidence type="ECO:0000313" key="3">
    <source>
        <dbReference type="Proteomes" id="UP001152798"/>
    </source>
</evidence>
<feature type="compositionally biased region" description="Low complexity" evidence="1">
    <location>
        <begin position="25"/>
        <end position="40"/>
    </location>
</feature>
<feature type="compositionally biased region" description="Polar residues" evidence="1">
    <location>
        <begin position="1"/>
        <end position="10"/>
    </location>
</feature>
<protein>
    <submittedName>
        <fullName evidence="2">Uncharacterized protein</fullName>
    </submittedName>
</protein>
<evidence type="ECO:0000256" key="1">
    <source>
        <dbReference type="SAM" id="MobiDB-lite"/>
    </source>
</evidence>
<gene>
    <name evidence="2" type="ORF">NEZAVI_LOCUS983</name>
</gene>
<dbReference type="Proteomes" id="UP001152798">
    <property type="component" value="Chromosome 1"/>
</dbReference>
<feature type="region of interest" description="Disordered" evidence="1">
    <location>
        <begin position="1"/>
        <end position="55"/>
    </location>
</feature>
<organism evidence="2 3">
    <name type="scientific">Nezara viridula</name>
    <name type="common">Southern green stink bug</name>
    <name type="synonym">Cimex viridulus</name>
    <dbReference type="NCBI Taxonomy" id="85310"/>
    <lineage>
        <taxon>Eukaryota</taxon>
        <taxon>Metazoa</taxon>
        <taxon>Ecdysozoa</taxon>
        <taxon>Arthropoda</taxon>
        <taxon>Hexapoda</taxon>
        <taxon>Insecta</taxon>
        <taxon>Pterygota</taxon>
        <taxon>Neoptera</taxon>
        <taxon>Paraneoptera</taxon>
        <taxon>Hemiptera</taxon>
        <taxon>Heteroptera</taxon>
        <taxon>Panheteroptera</taxon>
        <taxon>Pentatomomorpha</taxon>
        <taxon>Pentatomoidea</taxon>
        <taxon>Pentatomidae</taxon>
        <taxon>Pentatominae</taxon>
        <taxon>Nezara</taxon>
    </lineage>
</organism>
<keyword evidence="3" id="KW-1185">Reference proteome</keyword>
<evidence type="ECO:0000313" key="2">
    <source>
        <dbReference type="EMBL" id="CAH1389600.1"/>
    </source>
</evidence>
<reference evidence="2" key="1">
    <citation type="submission" date="2022-01" db="EMBL/GenBank/DDBJ databases">
        <authorList>
            <person name="King R."/>
        </authorList>
    </citation>
    <scope>NUCLEOTIDE SEQUENCE</scope>
</reference>